<comment type="subcellular location">
    <subcellularLocation>
        <location evidence="1">Cytoplasm</location>
        <location evidence="1">Cytoskeleton</location>
    </subcellularLocation>
</comment>
<dbReference type="InterPro" id="IPR041470">
    <property type="entry name" value="GCP_N"/>
</dbReference>
<gene>
    <name evidence="9" type="ORF">CVT24_005776</name>
</gene>
<keyword evidence="10" id="KW-1185">Reference proteome</keyword>
<dbReference type="GO" id="GO:0043015">
    <property type="term" value="F:gamma-tubulin binding"/>
    <property type="evidence" value="ECO:0007669"/>
    <property type="project" value="InterPro"/>
</dbReference>
<dbReference type="InterPro" id="IPR040457">
    <property type="entry name" value="GCP_C"/>
</dbReference>
<reference evidence="9 10" key="1">
    <citation type="journal article" date="2018" name="Evol. Lett.">
        <title>Horizontal gene cluster transfer increased hallucinogenic mushroom diversity.</title>
        <authorList>
            <person name="Reynolds H.T."/>
            <person name="Vijayakumar V."/>
            <person name="Gluck-Thaler E."/>
            <person name="Korotkin H.B."/>
            <person name="Matheny P.B."/>
            <person name="Slot J.C."/>
        </authorList>
    </citation>
    <scope>NUCLEOTIDE SEQUENCE [LARGE SCALE GENOMIC DNA]</scope>
    <source>
        <strain evidence="9 10">2629</strain>
    </source>
</reference>
<evidence type="ECO:0000256" key="6">
    <source>
        <dbReference type="SAM" id="MobiDB-lite"/>
    </source>
</evidence>
<evidence type="ECO:0000256" key="4">
    <source>
        <dbReference type="ARBA" id="ARBA00022701"/>
    </source>
</evidence>
<accession>A0A409V926</accession>
<dbReference type="GO" id="GO:0007020">
    <property type="term" value="P:microtubule nucleation"/>
    <property type="evidence" value="ECO:0007669"/>
    <property type="project" value="InterPro"/>
</dbReference>
<keyword evidence="4" id="KW-0493">Microtubule</keyword>
<feature type="region of interest" description="Disordered" evidence="6">
    <location>
        <begin position="249"/>
        <end position="311"/>
    </location>
</feature>
<evidence type="ECO:0000256" key="1">
    <source>
        <dbReference type="ARBA" id="ARBA00004245"/>
    </source>
</evidence>
<keyword evidence="5" id="KW-0206">Cytoskeleton</keyword>
<feature type="domain" description="Gamma tubulin complex component protein N-terminal" evidence="8">
    <location>
        <begin position="382"/>
        <end position="699"/>
    </location>
</feature>
<dbReference type="GO" id="GO:0051011">
    <property type="term" value="F:microtubule minus-end binding"/>
    <property type="evidence" value="ECO:0007669"/>
    <property type="project" value="TreeGrafter"/>
</dbReference>
<dbReference type="PANTHER" id="PTHR19302">
    <property type="entry name" value="GAMMA TUBULIN COMPLEX PROTEIN"/>
    <property type="match status" value="1"/>
</dbReference>
<feature type="domain" description="Gamma tubulin complex component C-terminal" evidence="7">
    <location>
        <begin position="763"/>
        <end position="1020"/>
    </location>
</feature>
<dbReference type="Proteomes" id="UP000284842">
    <property type="component" value="Unassembled WGS sequence"/>
</dbReference>
<evidence type="ECO:0000259" key="8">
    <source>
        <dbReference type="Pfam" id="PF17681"/>
    </source>
</evidence>
<evidence type="ECO:0000256" key="2">
    <source>
        <dbReference type="ARBA" id="ARBA00010337"/>
    </source>
</evidence>
<dbReference type="GO" id="GO:0005874">
    <property type="term" value="C:microtubule"/>
    <property type="evidence" value="ECO:0007669"/>
    <property type="project" value="UniProtKB-KW"/>
</dbReference>
<dbReference type="GO" id="GO:0000278">
    <property type="term" value="P:mitotic cell cycle"/>
    <property type="evidence" value="ECO:0007669"/>
    <property type="project" value="TreeGrafter"/>
</dbReference>
<dbReference type="Pfam" id="PF04130">
    <property type="entry name" value="GCP_C_terminal"/>
    <property type="match status" value="1"/>
</dbReference>
<feature type="region of interest" description="Disordered" evidence="6">
    <location>
        <begin position="1"/>
        <end position="79"/>
    </location>
</feature>
<evidence type="ECO:0000256" key="5">
    <source>
        <dbReference type="ARBA" id="ARBA00023212"/>
    </source>
</evidence>
<dbReference type="OrthoDB" id="66546at2759"/>
<feature type="region of interest" description="Disordered" evidence="6">
    <location>
        <begin position="1625"/>
        <end position="1650"/>
    </location>
</feature>
<feature type="compositionally biased region" description="Low complexity" evidence="6">
    <location>
        <begin position="278"/>
        <end position="288"/>
    </location>
</feature>
<dbReference type="InParanoid" id="A0A409V926"/>
<feature type="compositionally biased region" description="Polar residues" evidence="6">
    <location>
        <begin position="1486"/>
        <end position="1508"/>
    </location>
</feature>
<dbReference type="InterPro" id="IPR059169">
    <property type="entry name" value="GCP5_N_ext"/>
</dbReference>
<feature type="compositionally biased region" description="Low complexity" evidence="6">
    <location>
        <begin position="61"/>
        <end position="70"/>
    </location>
</feature>
<protein>
    <submittedName>
        <fullName evidence="9">Uncharacterized protein</fullName>
    </submittedName>
</protein>
<dbReference type="GO" id="GO:0005816">
    <property type="term" value="C:spindle pole body"/>
    <property type="evidence" value="ECO:0007669"/>
    <property type="project" value="UniProtKB-ARBA"/>
</dbReference>
<dbReference type="EMBL" id="NHTK01006130">
    <property type="protein sequence ID" value="PPQ63136.1"/>
    <property type="molecule type" value="Genomic_DNA"/>
</dbReference>
<keyword evidence="3" id="KW-0963">Cytoplasm</keyword>
<dbReference type="STRING" id="181874.A0A409V926"/>
<feature type="compositionally biased region" description="Pro residues" evidence="6">
    <location>
        <begin position="289"/>
        <end position="306"/>
    </location>
</feature>
<dbReference type="InterPro" id="IPR042241">
    <property type="entry name" value="GCP_C_sf"/>
</dbReference>
<dbReference type="GO" id="GO:0051321">
    <property type="term" value="P:meiotic cell cycle"/>
    <property type="evidence" value="ECO:0007669"/>
    <property type="project" value="TreeGrafter"/>
</dbReference>
<dbReference type="Gene3D" id="1.20.120.1900">
    <property type="entry name" value="Gamma-tubulin complex, C-terminal domain"/>
    <property type="match status" value="1"/>
</dbReference>
<evidence type="ECO:0000259" key="7">
    <source>
        <dbReference type="Pfam" id="PF04130"/>
    </source>
</evidence>
<feature type="compositionally biased region" description="Polar residues" evidence="6">
    <location>
        <begin position="31"/>
        <end position="60"/>
    </location>
</feature>
<dbReference type="GO" id="GO:0000922">
    <property type="term" value="C:spindle pole"/>
    <property type="evidence" value="ECO:0007669"/>
    <property type="project" value="InterPro"/>
</dbReference>
<dbReference type="PANTHER" id="PTHR19302:SF33">
    <property type="entry name" value="GAMMA-TUBULIN COMPLEX COMPONENT 5"/>
    <property type="match status" value="1"/>
</dbReference>
<feature type="compositionally biased region" description="Low complexity" evidence="6">
    <location>
        <begin position="259"/>
        <end position="269"/>
    </location>
</feature>
<name>A0A409V926_9AGAR</name>
<proteinExistence type="inferred from homology"/>
<evidence type="ECO:0000256" key="3">
    <source>
        <dbReference type="ARBA" id="ARBA00022490"/>
    </source>
</evidence>
<feature type="region of interest" description="Disordered" evidence="6">
    <location>
        <begin position="1039"/>
        <end position="1079"/>
    </location>
</feature>
<comment type="similarity">
    <text evidence="2">Belongs to the TUBGCP family.</text>
</comment>
<dbReference type="GO" id="GO:0051225">
    <property type="term" value="P:spindle assembly"/>
    <property type="evidence" value="ECO:0007669"/>
    <property type="project" value="TreeGrafter"/>
</dbReference>
<dbReference type="CDD" id="cd22572">
    <property type="entry name" value="GCP5_NTD"/>
    <property type="match status" value="1"/>
</dbReference>
<feature type="compositionally biased region" description="Acidic residues" evidence="6">
    <location>
        <begin position="1044"/>
        <end position="1057"/>
    </location>
</feature>
<feature type="region of interest" description="Disordered" evidence="6">
    <location>
        <begin position="1481"/>
        <end position="1526"/>
    </location>
</feature>
<organism evidence="9 10">
    <name type="scientific">Panaeolus cyanescens</name>
    <dbReference type="NCBI Taxonomy" id="181874"/>
    <lineage>
        <taxon>Eukaryota</taxon>
        <taxon>Fungi</taxon>
        <taxon>Dikarya</taxon>
        <taxon>Basidiomycota</taxon>
        <taxon>Agaricomycotina</taxon>
        <taxon>Agaricomycetes</taxon>
        <taxon>Agaricomycetidae</taxon>
        <taxon>Agaricales</taxon>
        <taxon>Agaricineae</taxon>
        <taxon>Galeropsidaceae</taxon>
        <taxon>Panaeolus</taxon>
    </lineage>
</organism>
<dbReference type="GO" id="GO:0000930">
    <property type="term" value="C:gamma-tubulin complex"/>
    <property type="evidence" value="ECO:0007669"/>
    <property type="project" value="UniProtKB-ARBA"/>
</dbReference>
<sequence>MIPSSSSNLSSKTNVSRPSSSLASRPASRATNRPSSRNSNSHGPRPQSSLTSRPVSVASTRPQSRFSQRPSSRHARSRLIPSCQTLVNLITGLTEEENEEKFREAVEYAVRSLEMTTINKAAASVDLTAVERQIGGLALKARINSQDNLSDALQASYRQLSKHLKDREDDLDHEIQDSRIPDHLQFLLALSKPPSETTLVLAGEYLYRLANPTPKQPPLTWADILADDPFEGEHWEGIYGLSTGSNRHGVDGGESWDTSPSLSPLNSDDLALDDEDSSSSSGYNSPISPDAPGPVPPLSPPSPPSISLPDTCEHRDRFKELETKQYWKDNWQGDASLSASFDIGNPSTLGPALSLVLAKASEIEDAQQMLGPEKYIDEDDMVREVIMALQGNKNIVFTLIVESECTEITALYDGFSAVLTLIICKDANTLSSTSDAFRGFGQRKRTTVPRTCEAFADAIDHTIRGFDAWCAAKEEAICAAYNGRNEEPIVISLMNMEKEVRSQYQSTFTVLLEVIQKTFLVKPESDFASFDFLKQRRPPAVLTTVLLDTLFASIQGHMERQDTETSEALMSVFVRTSEPVWSMIGNWLMDGMAIHLGIGNGGSADGDELDEEFFIESSGVGVGAMALGLLDPEFWKEGYAIREWVQPIQHVDGDADDDRFEETRQPIPAFLQPVASMVLSAGKALGLVRALGEHPSSVAFRYWKCFEELIRSELGQRDGVAQGSGLFSVSIDTLSRLIYDYLLPGCQITGAHLVTVLVKDCSLWHHLNAIENVFFMRKGDSMSHFIDIIFNKMDTQQPWNDFHFLNAAFSDVIQANQLQNVHPWINTMIVRFSYKNGKDKGRTIKRTVKAIEGLAIEYDVPFPLGYIFTPGTLQVYNNIFTFLLQIRRAKSVLERILIRGERGRGTQLREELKVFYAMRSRLSWFINTLLNFLSIHVIDAETAKFHEIFRSAKSLDEMIQLHDEHLDKVLGRCLLKHNTSALHRAIIAILDMSLHFSEGFVDFAGDTTATLDVSRQSLIMKGHRSRHQRRMKRNIVGFSAVAPNEDESSEEEDDYEFSVDIQPPEPSYSQSLSGPSGREFPAHVEKMSSELDGLVKFLRRGTESLASGLKHFNNVEQDSQNPVSKSIFCATSADESMFTDLDDGEAGLRKGTRLFSRNYVLKTDYILVGLPKGMQTLHQRKERVDGNEDGETTRRCAILLDRAGPSVYNTVYSQRLSPPEALIPPQQVSVSFPSQGPPSTASYNFAAQVPLHIQTSSLSISDSNSLSSQDDSLSISAPLPFISQRIEPSHLRINHFGSRFLPHTTSQIRCVLPLLSDRLILVGHDDGLSVLDMFPQEWSDEGEINMKGPNEAYCRQIWKGECVYQMSILEVEDQGVGTPQGVVLAVVGPSSDSGISHRDPESIKNARMYNLGSLISLARWTIAQKVAFLSKIRPEVLNVTQGSRPLELHKMSTWQTPNSPSKKHRAQGSIARSIKSLIDNPHPQGLQEQSSSYQSFLSPVSSGGSNLSRLPMSPDIGNPQRQNSDEAGWDVVDDLPVRWATDFVPLATPGSRLVGASVICCATWNDEGRKGKGTGGQLLAIATKNNIFLYETPKGERAYRFVKEFYTPLQPRNMVFIQQAVPEMNRGPMEGSGRHHSHKRSDSGGTLRGLVSGASSSTPLKYGTHLSLFVVFDKKAGLIRLADSAVGEMELGEDGGPQPPGLLYARDTFSSTISTTSLRQRARLSFDIRESASKWLAPLRCELPTPGYPEVTQPVYVITKGKRTHIVPCPLPVRSSAVPPLHAVFWKSHPKTVSARVIYSDVDDSPLLQLISLGENGLEVQETGISFINSKGKGRAFPDEIVRAEEDLGGEAGFLATGGNWDRVDQIYGPQSLPSAISALSVDSTDSEAIFSHLKHEEGIYGWCRKGAEDYRVFWVGGGRSHPIEEVRDDESDIYY</sequence>
<feature type="compositionally biased region" description="Low complexity" evidence="6">
    <location>
        <begin position="1"/>
        <end position="30"/>
    </location>
</feature>
<evidence type="ECO:0000313" key="9">
    <source>
        <dbReference type="EMBL" id="PPQ63136.1"/>
    </source>
</evidence>
<dbReference type="GO" id="GO:0031122">
    <property type="term" value="P:cytoplasmic microtubule organization"/>
    <property type="evidence" value="ECO:0007669"/>
    <property type="project" value="TreeGrafter"/>
</dbReference>
<evidence type="ECO:0000313" key="10">
    <source>
        <dbReference type="Proteomes" id="UP000284842"/>
    </source>
</evidence>
<dbReference type="Pfam" id="PF17681">
    <property type="entry name" value="GCP_N_terminal"/>
    <property type="match status" value="1"/>
</dbReference>
<dbReference type="InterPro" id="IPR007259">
    <property type="entry name" value="GCP"/>
</dbReference>
<comment type="caution">
    <text evidence="9">The sequence shown here is derived from an EMBL/GenBank/DDBJ whole genome shotgun (WGS) entry which is preliminary data.</text>
</comment>